<keyword evidence="5" id="KW-1185">Reference proteome</keyword>
<protein>
    <submittedName>
        <fullName evidence="4">SPOR domain-containing protein</fullName>
    </submittedName>
</protein>
<dbReference type="RefSeq" id="WP_138151021.1">
    <property type="nucleotide sequence ID" value="NZ_CBDDKQ010000002.1"/>
</dbReference>
<dbReference type="Proteomes" id="UP000308901">
    <property type="component" value="Unassembled WGS sequence"/>
</dbReference>
<gene>
    <name evidence="4" type="ORF">FDK22_01435</name>
</gene>
<dbReference type="Gene3D" id="3.30.70.1070">
    <property type="entry name" value="Sporulation related repeat"/>
    <property type="match status" value="1"/>
</dbReference>
<keyword evidence="2" id="KW-0472">Membrane</keyword>
<dbReference type="InterPro" id="IPR036680">
    <property type="entry name" value="SPOR-like_sf"/>
</dbReference>
<dbReference type="InterPro" id="IPR007730">
    <property type="entry name" value="SPOR-like_dom"/>
</dbReference>
<evidence type="ECO:0000313" key="5">
    <source>
        <dbReference type="Proteomes" id="UP000308901"/>
    </source>
</evidence>
<comment type="caution">
    <text evidence="4">The sequence shown here is derived from an EMBL/GenBank/DDBJ whole genome shotgun (WGS) entry which is preliminary data.</text>
</comment>
<feature type="domain" description="SPOR" evidence="3">
    <location>
        <begin position="236"/>
        <end position="314"/>
    </location>
</feature>
<evidence type="ECO:0000256" key="2">
    <source>
        <dbReference type="SAM" id="Phobius"/>
    </source>
</evidence>
<reference evidence="4 5" key="1">
    <citation type="submission" date="2019-05" db="EMBL/GenBank/DDBJ databases">
        <title>Arcobacter sp. nov., isolated from sea sediment.</title>
        <authorList>
            <person name="Kim W."/>
        </authorList>
    </citation>
    <scope>NUCLEOTIDE SEQUENCE [LARGE SCALE GENOMIC DNA]</scope>
    <source>
        <strain evidence="4 5">CAU 1517</strain>
    </source>
</reference>
<dbReference type="Pfam" id="PF05036">
    <property type="entry name" value="SPOR"/>
    <property type="match status" value="1"/>
</dbReference>
<dbReference type="GO" id="GO:0042834">
    <property type="term" value="F:peptidoglycan binding"/>
    <property type="evidence" value="ECO:0007669"/>
    <property type="project" value="InterPro"/>
</dbReference>
<feature type="region of interest" description="Disordered" evidence="1">
    <location>
        <begin position="113"/>
        <end position="135"/>
    </location>
</feature>
<accession>A0A5R8Y3N1</accession>
<keyword evidence="2" id="KW-0812">Transmembrane</keyword>
<dbReference type="SUPFAM" id="SSF110997">
    <property type="entry name" value="Sporulation related repeat"/>
    <property type="match status" value="1"/>
</dbReference>
<organism evidence="4 5">
    <name type="scientific">Arcobacter arenosus</name>
    <dbReference type="NCBI Taxonomy" id="2576037"/>
    <lineage>
        <taxon>Bacteria</taxon>
        <taxon>Pseudomonadati</taxon>
        <taxon>Campylobacterota</taxon>
        <taxon>Epsilonproteobacteria</taxon>
        <taxon>Campylobacterales</taxon>
        <taxon>Arcobacteraceae</taxon>
        <taxon>Arcobacter</taxon>
    </lineage>
</organism>
<name>A0A5R8Y3N1_9BACT</name>
<keyword evidence="2" id="KW-1133">Transmembrane helix</keyword>
<proteinExistence type="predicted"/>
<dbReference type="AlphaFoldDB" id="A0A5R8Y3N1"/>
<dbReference type="OrthoDB" id="5348858at2"/>
<evidence type="ECO:0000259" key="3">
    <source>
        <dbReference type="PROSITE" id="PS51724"/>
    </source>
</evidence>
<dbReference type="EMBL" id="VANU01000001">
    <property type="protein sequence ID" value="TLP40704.1"/>
    <property type="molecule type" value="Genomic_DNA"/>
</dbReference>
<dbReference type="PROSITE" id="PS51724">
    <property type="entry name" value="SPOR"/>
    <property type="match status" value="1"/>
</dbReference>
<feature type="transmembrane region" description="Helical" evidence="2">
    <location>
        <begin position="87"/>
        <end position="108"/>
    </location>
</feature>
<evidence type="ECO:0000313" key="4">
    <source>
        <dbReference type="EMBL" id="TLP40704.1"/>
    </source>
</evidence>
<feature type="compositionally biased region" description="Polar residues" evidence="1">
    <location>
        <begin position="113"/>
        <end position="134"/>
    </location>
</feature>
<sequence length="315" mass="36020">MEIKGEDFIKKVQLQQEKNEIEQRLNEINDAESAYENNNDTPRQAPHQPGQINTSRLDREIEIQEEKEYSDIMLGQGKSNEQNKKKYLVLGLVLVILFLLTVIIIRLLTNDSPNENDSFTKESTQNSQESVQNENIEEQYQKIINEKLKNIKEENQKAQAIDEKVEENLDLKKIEEKELVVEPTTPETKPDVFEVKKEEQIVVPEKKQPEPKPVVKKPEPKKVVKQVASTTSSTITTKPKGTFVQIGAFSKMPSVKYLNNIKAKGYSYKIYKVSINGKMFHKVLIGPYNSRGQAKLATDDIKKNLNVSGAFILTF</sequence>
<feature type="region of interest" description="Disordered" evidence="1">
    <location>
        <begin position="30"/>
        <end position="55"/>
    </location>
</feature>
<evidence type="ECO:0000256" key="1">
    <source>
        <dbReference type="SAM" id="MobiDB-lite"/>
    </source>
</evidence>